<dbReference type="Proteomes" id="UP000655751">
    <property type="component" value="Unassembled WGS sequence"/>
</dbReference>
<dbReference type="RefSeq" id="WP_196150898.1">
    <property type="nucleotide sequence ID" value="NZ_JADMLG010000008.1"/>
</dbReference>
<evidence type="ECO:0000313" key="2">
    <source>
        <dbReference type="Proteomes" id="UP000655751"/>
    </source>
</evidence>
<proteinExistence type="predicted"/>
<dbReference type="AlphaFoldDB" id="A0A931IEE1"/>
<keyword evidence="2" id="KW-1185">Reference proteome</keyword>
<gene>
    <name evidence="1" type="ORF">IT779_20050</name>
</gene>
<dbReference type="EMBL" id="JADMLG010000008">
    <property type="protein sequence ID" value="MBH0778577.1"/>
    <property type="molecule type" value="Genomic_DNA"/>
</dbReference>
<sequence length="126" mass="12641">MLAAVTPAVAVAAADAAPASTVTWIDCENGGGIVILEQNGQYTCIHGFYGDMLSGRGAPARRGARGSAIVPRAGVAGGEVVDHRAAAPSRARQPAPVQAATIGTDKPVTVTTVRTGPVADELAQKP</sequence>
<organism evidence="1 2">
    <name type="scientific">Nocardia bovistercoris</name>
    <dbReference type="NCBI Taxonomy" id="2785916"/>
    <lineage>
        <taxon>Bacteria</taxon>
        <taxon>Bacillati</taxon>
        <taxon>Actinomycetota</taxon>
        <taxon>Actinomycetes</taxon>
        <taxon>Mycobacteriales</taxon>
        <taxon>Nocardiaceae</taxon>
        <taxon>Nocardia</taxon>
    </lineage>
</organism>
<protein>
    <submittedName>
        <fullName evidence="1">Uncharacterized protein</fullName>
    </submittedName>
</protein>
<comment type="caution">
    <text evidence="1">The sequence shown here is derived from an EMBL/GenBank/DDBJ whole genome shotgun (WGS) entry which is preliminary data.</text>
</comment>
<evidence type="ECO:0000313" key="1">
    <source>
        <dbReference type="EMBL" id="MBH0778577.1"/>
    </source>
</evidence>
<reference evidence="1" key="1">
    <citation type="submission" date="2020-11" db="EMBL/GenBank/DDBJ databases">
        <title>Nocardia NEAU-351.nov., a novel actinomycete isolated from the cow dung.</title>
        <authorList>
            <person name="Zhang X."/>
        </authorList>
    </citation>
    <scope>NUCLEOTIDE SEQUENCE</scope>
    <source>
        <strain evidence="1">NEAU-351</strain>
    </source>
</reference>
<name>A0A931IEE1_9NOCA</name>
<accession>A0A931IEE1</accession>